<dbReference type="AlphaFoldDB" id="A0A285PA78"/>
<organism evidence="3 4">
    <name type="scientific">Natronoarchaeum philippinense</name>
    <dbReference type="NCBI Taxonomy" id="558529"/>
    <lineage>
        <taxon>Archaea</taxon>
        <taxon>Methanobacteriati</taxon>
        <taxon>Methanobacteriota</taxon>
        <taxon>Stenosarchaea group</taxon>
        <taxon>Halobacteria</taxon>
        <taxon>Halobacteriales</taxon>
        <taxon>Natronoarchaeaceae</taxon>
    </lineage>
</organism>
<dbReference type="EMBL" id="OBEJ01000009">
    <property type="protein sequence ID" value="SNZ18157.1"/>
    <property type="molecule type" value="Genomic_DNA"/>
</dbReference>
<dbReference type="NCBIfam" id="TIGR01641">
    <property type="entry name" value="phageSPP1_gp7"/>
    <property type="match status" value="1"/>
</dbReference>
<name>A0A285PA78_NATPI</name>
<proteinExistence type="predicted"/>
<evidence type="ECO:0000313" key="4">
    <source>
        <dbReference type="Proteomes" id="UP000219453"/>
    </source>
</evidence>
<gene>
    <name evidence="3" type="ORF">SAMN06269185_3268</name>
</gene>
<feature type="domain" description="Phage head morphogenesis" evidence="2">
    <location>
        <begin position="173"/>
        <end position="291"/>
    </location>
</feature>
<reference evidence="3 4" key="1">
    <citation type="submission" date="2017-09" db="EMBL/GenBank/DDBJ databases">
        <authorList>
            <person name="Ehlers B."/>
            <person name="Leendertz F.H."/>
        </authorList>
    </citation>
    <scope>NUCLEOTIDE SEQUENCE [LARGE SCALE GENOMIC DNA]</scope>
    <source>
        <strain evidence="3 4">DSM 27208</strain>
    </source>
</reference>
<dbReference type="Proteomes" id="UP000219453">
    <property type="component" value="Unassembled WGS sequence"/>
</dbReference>
<feature type="region of interest" description="Disordered" evidence="1">
    <location>
        <begin position="294"/>
        <end position="316"/>
    </location>
</feature>
<accession>A0A285PA78</accession>
<evidence type="ECO:0000259" key="2">
    <source>
        <dbReference type="Pfam" id="PF04233"/>
    </source>
</evidence>
<evidence type="ECO:0000256" key="1">
    <source>
        <dbReference type="SAM" id="MobiDB-lite"/>
    </source>
</evidence>
<dbReference type="InterPro" id="IPR006528">
    <property type="entry name" value="Phage_head_morphogenesis_dom"/>
</dbReference>
<feature type="region of interest" description="Disordered" evidence="1">
    <location>
        <begin position="1"/>
        <end position="20"/>
    </location>
</feature>
<keyword evidence="4" id="KW-1185">Reference proteome</keyword>
<dbReference type="Pfam" id="PF04233">
    <property type="entry name" value="Phage_Mu_F"/>
    <property type="match status" value="1"/>
</dbReference>
<evidence type="ECO:0000313" key="3">
    <source>
        <dbReference type="EMBL" id="SNZ18157.1"/>
    </source>
</evidence>
<sequence>MGRLMAATHTHPPTANRRGRATSTVVEEQFLDEMRRRWRRVRGLVRRTIGYENDALGLRANADEREAFDFPTDRGKTEQFVRWLRRALRDEILAPIDADAVADGSHWTAAYIRSAVTRGANQATGLLFQRGASVENIPDAELPERPIYAKTLRDLYTRTYENLESITDEAAPQVREIVTRGFAEGWHPRKMAREVTGELRDIQRTRAETFCRTETIHAHSESTLTTYERAGVDTVSHGEWQATQDDRTCSFCRRLSGAALAIDEMRSGAVEWRGQVYRLQPPAHPNGRCVILPSVGGEPPTSPLAERVPGTVLSGA</sequence>
<protein>
    <submittedName>
        <fullName evidence="3">Phage putative head morphogenesis protein, SPP1 gp7 family</fullName>
    </submittedName>
</protein>